<dbReference type="EMBL" id="QEEX01000001">
    <property type="protein sequence ID" value="PWB97289.1"/>
    <property type="molecule type" value="Genomic_DNA"/>
</dbReference>
<reference evidence="3" key="1">
    <citation type="submission" date="2018-04" db="EMBL/GenBank/DDBJ databases">
        <authorList>
            <person name="Liu S."/>
            <person name="Wang Z."/>
            <person name="Li J."/>
        </authorList>
    </citation>
    <scope>NUCLEOTIDE SEQUENCE [LARGE SCALE GENOMIC DNA]</scope>
    <source>
        <strain evidence="3">S1194</strain>
    </source>
</reference>
<gene>
    <name evidence="2" type="ORF">DF220_05180</name>
</gene>
<dbReference type="AlphaFoldDB" id="A0A2U1T0A0"/>
<dbReference type="RefSeq" id="WP_108997302.1">
    <property type="nucleotide sequence ID" value="NZ_QEEX01000001.1"/>
</dbReference>
<accession>A0A2U1T0A0</accession>
<keyword evidence="1" id="KW-1133">Transmembrane helix</keyword>
<dbReference type="Proteomes" id="UP000244978">
    <property type="component" value="Unassembled WGS sequence"/>
</dbReference>
<name>A0A2U1T0A0_9MICO</name>
<comment type="caution">
    <text evidence="2">The sequence shown here is derived from an EMBL/GenBank/DDBJ whole genome shotgun (WGS) entry which is preliminary data.</text>
</comment>
<keyword evidence="1" id="KW-0812">Transmembrane</keyword>
<evidence type="ECO:0000313" key="2">
    <source>
        <dbReference type="EMBL" id="PWB97289.1"/>
    </source>
</evidence>
<evidence type="ECO:0000256" key="1">
    <source>
        <dbReference type="SAM" id="Phobius"/>
    </source>
</evidence>
<feature type="transmembrane region" description="Helical" evidence="1">
    <location>
        <begin position="94"/>
        <end position="118"/>
    </location>
</feature>
<protein>
    <submittedName>
        <fullName evidence="2">Uncharacterized protein</fullName>
    </submittedName>
</protein>
<evidence type="ECO:0000313" key="3">
    <source>
        <dbReference type="Proteomes" id="UP000244978"/>
    </source>
</evidence>
<sequence>MDDADDEVDAVRVTDAHYTEPAWADYVRTSPIMSNVPVTSHPTERAPLARIDERMLADGHDQTASPWRAVVPMVYLARRAKLLYASNTHSYRPLWIHLGIIAGAGLASIVGPLVATVFGKLSDAGAYYDTLLPG</sequence>
<keyword evidence="3" id="KW-1185">Reference proteome</keyword>
<keyword evidence="1" id="KW-0472">Membrane</keyword>
<proteinExistence type="predicted"/>
<organism evidence="2 3">
    <name type="scientific">Homoserinimonas hongtaonis</name>
    <dbReference type="NCBI Taxonomy" id="2079791"/>
    <lineage>
        <taxon>Bacteria</taxon>
        <taxon>Bacillati</taxon>
        <taxon>Actinomycetota</taxon>
        <taxon>Actinomycetes</taxon>
        <taxon>Micrococcales</taxon>
        <taxon>Microbacteriaceae</taxon>
        <taxon>Homoserinimonas</taxon>
    </lineage>
</organism>